<dbReference type="EMBL" id="BMFC01000004">
    <property type="protein sequence ID" value="GGC03305.1"/>
    <property type="molecule type" value="Genomic_DNA"/>
</dbReference>
<accession>A0ABQ1KKN2</accession>
<dbReference type="Proteomes" id="UP000645462">
    <property type="component" value="Unassembled WGS sequence"/>
</dbReference>
<proteinExistence type="predicted"/>
<dbReference type="CDD" id="cd04333">
    <property type="entry name" value="ProX_deacylase"/>
    <property type="match status" value="1"/>
</dbReference>
<feature type="domain" description="YbaK/aminoacyl-tRNA synthetase-associated" evidence="1">
    <location>
        <begin position="26"/>
        <end position="142"/>
    </location>
</feature>
<dbReference type="PANTHER" id="PTHR30411:SF1">
    <property type="entry name" value="CYTOPLASMIC PROTEIN"/>
    <property type="match status" value="1"/>
</dbReference>
<dbReference type="PANTHER" id="PTHR30411">
    <property type="entry name" value="CYTOPLASMIC PROTEIN"/>
    <property type="match status" value="1"/>
</dbReference>
<dbReference type="RefSeq" id="WP_188481890.1">
    <property type="nucleotide sequence ID" value="NZ_BMFC01000004.1"/>
</dbReference>
<dbReference type="SUPFAM" id="SSF55826">
    <property type="entry name" value="YbaK/ProRS associated domain"/>
    <property type="match status" value="1"/>
</dbReference>
<dbReference type="InterPro" id="IPR036754">
    <property type="entry name" value="YbaK/aa-tRNA-synt-asso_dom_sf"/>
</dbReference>
<dbReference type="Gene3D" id="3.90.960.10">
    <property type="entry name" value="YbaK/aminoacyl-tRNA synthetase-associated domain"/>
    <property type="match status" value="1"/>
</dbReference>
<gene>
    <name evidence="2" type="ORF">GCM10011363_19840</name>
</gene>
<sequence length="158" mass="16670">MSKSLARVRAAIETLGLTAEIRDVGQARTAQEAADSVGCHLDQIAKSIIFRAEHSGDAVLFLTAGGNRVDSTKASACAGEPLGKADADLIRAQTGFAIGGVSPIGHLTPIRAWLDPRLLEFDVVWAAAGTPRHVFPLDPKLLPKISSAQISDFTSQNK</sequence>
<name>A0ABQ1KKN2_9RHOB</name>
<evidence type="ECO:0000259" key="1">
    <source>
        <dbReference type="Pfam" id="PF04073"/>
    </source>
</evidence>
<protein>
    <submittedName>
        <fullName evidence="2">Aminoacyl-tRNA deacylase</fullName>
    </submittedName>
</protein>
<keyword evidence="3" id="KW-1185">Reference proteome</keyword>
<organism evidence="2 3">
    <name type="scientific">Marivita lacus</name>
    <dbReference type="NCBI Taxonomy" id="1323742"/>
    <lineage>
        <taxon>Bacteria</taxon>
        <taxon>Pseudomonadati</taxon>
        <taxon>Pseudomonadota</taxon>
        <taxon>Alphaproteobacteria</taxon>
        <taxon>Rhodobacterales</taxon>
        <taxon>Roseobacteraceae</taxon>
        <taxon>Marivita</taxon>
    </lineage>
</organism>
<dbReference type="InterPro" id="IPR007214">
    <property type="entry name" value="YbaK/aa-tRNA-synth-assoc-dom"/>
</dbReference>
<evidence type="ECO:0000313" key="3">
    <source>
        <dbReference type="Proteomes" id="UP000645462"/>
    </source>
</evidence>
<comment type="caution">
    <text evidence="2">The sequence shown here is derived from an EMBL/GenBank/DDBJ whole genome shotgun (WGS) entry which is preliminary data.</text>
</comment>
<reference evidence="3" key="1">
    <citation type="journal article" date="2019" name="Int. J. Syst. Evol. Microbiol.">
        <title>The Global Catalogue of Microorganisms (GCM) 10K type strain sequencing project: providing services to taxonomists for standard genome sequencing and annotation.</title>
        <authorList>
            <consortium name="The Broad Institute Genomics Platform"/>
            <consortium name="The Broad Institute Genome Sequencing Center for Infectious Disease"/>
            <person name="Wu L."/>
            <person name="Ma J."/>
        </authorList>
    </citation>
    <scope>NUCLEOTIDE SEQUENCE [LARGE SCALE GENOMIC DNA]</scope>
    <source>
        <strain evidence="3">CGMCC 1.12478</strain>
    </source>
</reference>
<dbReference type="Pfam" id="PF04073">
    <property type="entry name" value="tRNA_edit"/>
    <property type="match status" value="1"/>
</dbReference>
<evidence type="ECO:0000313" key="2">
    <source>
        <dbReference type="EMBL" id="GGC03305.1"/>
    </source>
</evidence>